<keyword evidence="2" id="KW-0813">Transport</keyword>
<feature type="transmembrane region" description="Helical" evidence="6">
    <location>
        <begin position="47"/>
        <end position="68"/>
    </location>
</feature>
<dbReference type="RefSeq" id="WP_159262380.1">
    <property type="nucleotide sequence ID" value="NZ_CP041348.1"/>
</dbReference>
<feature type="transmembrane region" description="Helical" evidence="6">
    <location>
        <begin position="301"/>
        <end position="321"/>
    </location>
</feature>
<dbReference type="SUPFAM" id="SSF103473">
    <property type="entry name" value="MFS general substrate transporter"/>
    <property type="match status" value="1"/>
</dbReference>
<sequence length="433" mass="45903">MASGSRWGIVLLFMAAYVLSFIDRQILALLIGPIRADLGITDTQFGLLSGLAFSIFYAVLGLPIAGLSDRYARPVIIAAGILVWSIATLGCAFVHSFAMLFVFRIMVGAGEATLAPAVYSYIADIIPRPKLGWAMSVFSLGSFIGSGLAFMLGGSILSLTVGQPDLNVFGAVIHPWQLCFAIVGLPGIVLSAIIFLWVREPVQAGGRALTRKGASMSVAMQYLWQNRALFVPHILGYTFIAMTLFSLLGWMPAVLMRVHGMSPRIVGFAFGGIAMVCGVSGVLTSGRLVDTLTQRGHKGAPMITGAIGALGVVLPMAIIGFAQATPVILICLAVAFYFASFPMPPSTFVQQVAVPQEMRARLSAVLLFFNAMGGLAGGAFLIGFLNDHVFHSPMAVGTSLCLVAIGSSSLGALLLLASRKPFERLMAQSRHRT</sequence>
<dbReference type="AlphaFoldDB" id="A0A857FNY7"/>
<dbReference type="PROSITE" id="PS50850">
    <property type="entry name" value="MFS"/>
    <property type="match status" value="1"/>
</dbReference>
<dbReference type="InterPro" id="IPR011701">
    <property type="entry name" value="MFS"/>
</dbReference>
<dbReference type="CDD" id="cd17328">
    <property type="entry name" value="MFS_spinster_like"/>
    <property type="match status" value="1"/>
</dbReference>
<keyword evidence="3 6" id="KW-0812">Transmembrane</keyword>
<name>A0A857FNY7_KOMXY</name>
<dbReference type="Proteomes" id="UP000464674">
    <property type="component" value="Chromosome"/>
</dbReference>
<feature type="transmembrane region" description="Helical" evidence="6">
    <location>
        <begin position="7"/>
        <end position="27"/>
    </location>
</feature>
<dbReference type="InterPro" id="IPR020846">
    <property type="entry name" value="MFS_dom"/>
</dbReference>
<gene>
    <name evidence="8" type="ORF">FMA36_11345</name>
</gene>
<feature type="domain" description="Major facilitator superfamily (MFS) profile" evidence="7">
    <location>
        <begin position="9"/>
        <end position="424"/>
    </location>
</feature>
<accession>A0A857FNY7</accession>
<dbReference type="EMBL" id="CP041348">
    <property type="protein sequence ID" value="QHC36003.1"/>
    <property type="molecule type" value="Genomic_DNA"/>
</dbReference>
<evidence type="ECO:0000313" key="8">
    <source>
        <dbReference type="EMBL" id="QHC36003.1"/>
    </source>
</evidence>
<dbReference type="OrthoDB" id="9773957at2"/>
<feature type="transmembrane region" description="Helical" evidence="6">
    <location>
        <begin position="234"/>
        <end position="253"/>
    </location>
</feature>
<keyword evidence="5 6" id="KW-0472">Membrane</keyword>
<dbReference type="PANTHER" id="PTHR23505">
    <property type="entry name" value="SPINSTER"/>
    <property type="match status" value="1"/>
</dbReference>
<reference evidence="8 9" key="1">
    <citation type="journal article" date="2020" name="Carbohydr. Polym.">
        <title>Characterization and optimization of production of bacterial cellulose from strain CGMCC 17276 based on whole-genome analysis.</title>
        <authorList>
            <person name="Lu T."/>
            <person name="Gao H."/>
            <person name="Liao B."/>
            <person name="Wu J."/>
            <person name="Zhang W."/>
            <person name="Huang J."/>
            <person name="Liu M."/>
            <person name="Huang J."/>
            <person name="Chang Z."/>
            <person name="Jin M."/>
            <person name="Yi Z."/>
            <person name="Jiang D."/>
        </authorList>
    </citation>
    <scope>NUCLEOTIDE SEQUENCE [LARGE SCALE GENOMIC DNA]</scope>
    <source>
        <strain evidence="8 9">CGMCC 17276</strain>
    </source>
</reference>
<dbReference type="GO" id="GO:0016020">
    <property type="term" value="C:membrane"/>
    <property type="evidence" value="ECO:0007669"/>
    <property type="project" value="UniProtKB-SubCell"/>
</dbReference>
<dbReference type="GO" id="GO:0022857">
    <property type="term" value="F:transmembrane transporter activity"/>
    <property type="evidence" value="ECO:0007669"/>
    <property type="project" value="InterPro"/>
</dbReference>
<dbReference type="InterPro" id="IPR044770">
    <property type="entry name" value="MFS_spinster-like"/>
</dbReference>
<protein>
    <submittedName>
        <fullName evidence="8">MFS transporter</fullName>
    </submittedName>
</protein>
<dbReference type="Gene3D" id="1.20.1250.20">
    <property type="entry name" value="MFS general substrate transporter like domains"/>
    <property type="match status" value="2"/>
</dbReference>
<feature type="transmembrane region" description="Helical" evidence="6">
    <location>
        <begin position="265"/>
        <end position="289"/>
    </location>
</feature>
<feature type="transmembrane region" description="Helical" evidence="6">
    <location>
        <begin position="364"/>
        <end position="385"/>
    </location>
</feature>
<keyword evidence="4 6" id="KW-1133">Transmembrane helix</keyword>
<evidence type="ECO:0000256" key="3">
    <source>
        <dbReference type="ARBA" id="ARBA00022692"/>
    </source>
</evidence>
<feature type="transmembrane region" description="Helical" evidence="6">
    <location>
        <begin position="173"/>
        <end position="198"/>
    </location>
</feature>
<feature type="transmembrane region" description="Helical" evidence="6">
    <location>
        <begin position="75"/>
        <end position="95"/>
    </location>
</feature>
<dbReference type="Pfam" id="PF07690">
    <property type="entry name" value="MFS_1"/>
    <property type="match status" value="1"/>
</dbReference>
<evidence type="ECO:0000256" key="6">
    <source>
        <dbReference type="SAM" id="Phobius"/>
    </source>
</evidence>
<feature type="transmembrane region" description="Helical" evidence="6">
    <location>
        <begin position="131"/>
        <end position="153"/>
    </location>
</feature>
<evidence type="ECO:0000256" key="2">
    <source>
        <dbReference type="ARBA" id="ARBA00022448"/>
    </source>
</evidence>
<comment type="subcellular location">
    <subcellularLocation>
        <location evidence="1">Membrane</location>
        <topology evidence="1">Multi-pass membrane protein</topology>
    </subcellularLocation>
</comment>
<dbReference type="InterPro" id="IPR036259">
    <property type="entry name" value="MFS_trans_sf"/>
</dbReference>
<evidence type="ECO:0000313" key="9">
    <source>
        <dbReference type="Proteomes" id="UP000464674"/>
    </source>
</evidence>
<proteinExistence type="predicted"/>
<dbReference type="PANTHER" id="PTHR23505:SF79">
    <property type="entry name" value="PROTEIN SPINSTER"/>
    <property type="match status" value="1"/>
</dbReference>
<organism evidence="8 9">
    <name type="scientific">Komagataeibacter xylinus</name>
    <name type="common">Gluconacetobacter xylinus</name>
    <dbReference type="NCBI Taxonomy" id="28448"/>
    <lineage>
        <taxon>Bacteria</taxon>
        <taxon>Pseudomonadati</taxon>
        <taxon>Pseudomonadota</taxon>
        <taxon>Alphaproteobacteria</taxon>
        <taxon>Acetobacterales</taxon>
        <taxon>Acetobacteraceae</taxon>
        <taxon>Komagataeibacter</taxon>
    </lineage>
</organism>
<evidence type="ECO:0000256" key="5">
    <source>
        <dbReference type="ARBA" id="ARBA00023136"/>
    </source>
</evidence>
<evidence type="ECO:0000259" key="7">
    <source>
        <dbReference type="PROSITE" id="PS50850"/>
    </source>
</evidence>
<feature type="transmembrane region" description="Helical" evidence="6">
    <location>
        <begin position="397"/>
        <end position="417"/>
    </location>
</feature>
<evidence type="ECO:0000256" key="1">
    <source>
        <dbReference type="ARBA" id="ARBA00004141"/>
    </source>
</evidence>
<feature type="transmembrane region" description="Helical" evidence="6">
    <location>
        <begin position="327"/>
        <end position="343"/>
    </location>
</feature>
<evidence type="ECO:0000256" key="4">
    <source>
        <dbReference type="ARBA" id="ARBA00022989"/>
    </source>
</evidence>
<feature type="transmembrane region" description="Helical" evidence="6">
    <location>
        <begin position="101"/>
        <end position="119"/>
    </location>
</feature>